<keyword evidence="3" id="KW-0547">Nucleotide-binding</keyword>
<dbReference type="InterPro" id="IPR050267">
    <property type="entry name" value="Anti-sigma-factor_SerPK"/>
</dbReference>
<dbReference type="InterPro" id="IPR036890">
    <property type="entry name" value="HATPase_C_sf"/>
</dbReference>
<keyword evidence="4" id="KW-1185">Reference proteome</keyword>
<dbReference type="CDD" id="cd16936">
    <property type="entry name" value="HATPase_RsbW-like"/>
    <property type="match status" value="1"/>
</dbReference>
<evidence type="ECO:0000313" key="4">
    <source>
        <dbReference type="Proteomes" id="UP001597402"/>
    </source>
</evidence>
<evidence type="ECO:0000313" key="3">
    <source>
        <dbReference type="EMBL" id="MFD2093945.1"/>
    </source>
</evidence>
<dbReference type="GO" id="GO:0005524">
    <property type="term" value="F:ATP binding"/>
    <property type="evidence" value="ECO:0007669"/>
    <property type="project" value="UniProtKB-KW"/>
</dbReference>
<keyword evidence="1" id="KW-0723">Serine/threonine-protein kinase</keyword>
<organism evidence="3 4">
    <name type="scientific">Blastococcus deserti</name>
    <dbReference type="NCBI Taxonomy" id="2259033"/>
    <lineage>
        <taxon>Bacteria</taxon>
        <taxon>Bacillati</taxon>
        <taxon>Actinomycetota</taxon>
        <taxon>Actinomycetes</taxon>
        <taxon>Geodermatophilales</taxon>
        <taxon>Geodermatophilaceae</taxon>
        <taxon>Blastococcus</taxon>
    </lineage>
</organism>
<dbReference type="PANTHER" id="PTHR35526:SF3">
    <property type="entry name" value="ANTI-SIGMA-F FACTOR RSBW"/>
    <property type="match status" value="1"/>
</dbReference>
<sequence length="158" mass="16932">MASSLRTGLGDEAVAVALWHSAPLPSGFREHWCQELHSLAELGQLRARLRATLTGSPTVTRPEREHWSERLVLIADELASNALRHGGAPVATTLGSAGNEWLLAVSDSSLEVPPAPAQGRDPGLGGFGLYLVADLSVRHGWTRHRHAKIVWAVVAADD</sequence>
<reference evidence="4" key="1">
    <citation type="journal article" date="2019" name="Int. J. Syst. Evol. Microbiol.">
        <title>The Global Catalogue of Microorganisms (GCM) 10K type strain sequencing project: providing services to taxonomists for standard genome sequencing and annotation.</title>
        <authorList>
            <consortium name="The Broad Institute Genomics Platform"/>
            <consortium name="The Broad Institute Genome Sequencing Center for Infectious Disease"/>
            <person name="Wu L."/>
            <person name="Ma J."/>
        </authorList>
    </citation>
    <scope>NUCLEOTIDE SEQUENCE [LARGE SCALE GENOMIC DNA]</scope>
    <source>
        <strain evidence="4">JCM 3338</strain>
    </source>
</reference>
<feature type="domain" description="Histidine kinase/HSP90-like ATPase" evidence="2">
    <location>
        <begin position="41"/>
        <end position="152"/>
    </location>
</feature>
<dbReference type="Pfam" id="PF13581">
    <property type="entry name" value="HATPase_c_2"/>
    <property type="match status" value="1"/>
</dbReference>
<protein>
    <submittedName>
        <fullName evidence="3">ATP-binding protein</fullName>
    </submittedName>
</protein>
<dbReference type="EMBL" id="JBHUHP010000030">
    <property type="protein sequence ID" value="MFD2093945.1"/>
    <property type="molecule type" value="Genomic_DNA"/>
</dbReference>
<evidence type="ECO:0000256" key="1">
    <source>
        <dbReference type="ARBA" id="ARBA00022527"/>
    </source>
</evidence>
<dbReference type="PANTHER" id="PTHR35526">
    <property type="entry name" value="ANTI-SIGMA-F FACTOR RSBW-RELATED"/>
    <property type="match status" value="1"/>
</dbReference>
<keyword evidence="1" id="KW-0418">Kinase</keyword>
<comment type="caution">
    <text evidence="3">The sequence shown here is derived from an EMBL/GenBank/DDBJ whole genome shotgun (WGS) entry which is preliminary data.</text>
</comment>
<evidence type="ECO:0000259" key="2">
    <source>
        <dbReference type="Pfam" id="PF13581"/>
    </source>
</evidence>
<proteinExistence type="predicted"/>
<keyword evidence="3" id="KW-0067">ATP-binding</keyword>
<dbReference type="RefSeq" id="WP_376880183.1">
    <property type="nucleotide sequence ID" value="NZ_JBHUHP010000030.1"/>
</dbReference>
<accession>A0ABW4XES7</accession>
<dbReference type="Proteomes" id="UP001597402">
    <property type="component" value="Unassembled WGS sequence"/>
</dbReference>
<dbReference type="Gene3D" id="3.30.565.10">
    <property type="entry name" value="Histidine kinase-like ATPase, C-terminal domain"/>
    <property type="match status" value="1"/>
</dbReference>
<gene>
    <name evidence="3" type="ORF">ACFSHS_20460</name>
</gene>
<dbReference type="SUPFAM" id="SSF55874">
    <property type="entry name" value="ATPase domain of HSP90 chaperone/DNA topoisomerase II/histidine kinase"/>
    <property type="match status" value="1"/>
</dbReference>
<name>A0ABW4XES7_9ACTN</name>
<keyword evidence="1" id="KW-0808">Transferase</keyword>
<dbReference type="InterPro" id="IPR003594">
    <property type="entry name" value="HATPase_dom"/>
</dbReference>